<name>A0A1H2ZNE5_9PROT</name>
<reference evidence="3 4" key="1">
    <citation type="submission" date="2016-10" db="EMBL/GenBank/DDBJ databases">
        <authorList>
            <person name="de Groot N.N."/>
        </authorList>
    </citation>
    <scope>NUCLEOTIDE SEQUENCE [LARGE SCALE GENOMIC DNA]</scope>
    <source>
        <strain evidence="3 4">Nm110</strain>
    </source>
</reference>
<proteinExistence type="predicted"/>
<evidence type="ECO:0000256" key="1">
    <source>
        <dbReference type="SAM" id="MobiDB-lite"/>
    </source>
</evidence>
<protein>
    <submittedName>
        <fullName evidence="3">Uncharacterized protein</fullName>
    </submittedName>
</protein>
<accession>A0A1H2ZNE5</accession>
<dbReference type="EMBL" id="FNNH01000085">
    <property type="protein sequence ID" value="SDX18913.1"/>
    <property type="molecule type" value="Genomic_DNA"/>
</dbReference>
<dbReference type="EMBL" id="FNNH01000005">
    <property type="protein sequence ID" value="SDW20244.1"/>
    <property type="molecule type" value="Genomic_DNA"/>
</dbReference>
<feature type="region of interest" description="Disordered" evidence="1">
    <location>
        <begin position="17"/>
        <end position="40"/>
    </location>
</feature>
<sequence>MARKSERGKLALSVEERERLRQLSGSRTAPKREVERAHML</sequence>
<dbReference type="AlphaFoldDB" id="A0A1H2ZNE5"/>
<gene>
    <name evidence="2" type="ORF">SAMN05421882_10051</name>
    <name evidence="3" type="ORF">SAMN05421882_10851</name>
</gene>
<evidence type="ECO:0000313" key="2">
    <source>
        <dbReference type="EMBL" id="SDW20244.1"/>
    </source>
</evidence>
<evidence type="ECO:0000313" key="3">
    <source>
        <dbReference type="EMBL" id="SDX18913.1"/>
    </source>
</evidence>
<evidence type="ECO:0000313" key="4">
    <source>
        <dbReference type="Proteomes" id="UP000183454"/>
    </source>
</evidence>
<organism evidence="3 4">
    <name type="scientific">Nitrosomonas communis</name>
    <dbReference type="NCBI Taxonomy" id="44574"/>
    <lineage>
        <taxon>Bacteria</taxon>
        <taxon>Pseudomonadati</taxon>
        <taxon>Pseudomonadota</taxon>
        <taxon>Betaproteobacteria</taxon>
        <taxon>Nitrosomonadales</taxon>
        <taxon>Nitrosomonadaceae</taxon>
        <taxon>Nitrosomonas</taxon>
    </lineage>
</organism>
<feature type="compositionally biased region" description="Basic and acidic residues" evidence="1">
    <location>
        <begin position="30"/>
        <end position="40"/>
    </location>
</feature>
<feature type="non-terminal residue" evidence="3">
    <location>
        <position position="40"/>
    </location>
</feature>
<dbReference type="Proteomes" id="UP000183454">
    <property type="component" value="Unassembled WGS sequence"/>
</dbReference>